<feature type="compositionally biased region" description="Acidic residues" evidence="7">
    <location>
        <begin position="910"/>
        <end position="920"/>
    </location>
</feature>
<feature type="region of interest" description="Disordered" evidence="7">
    <location>
        <begin position="891"/>
        <end position="920"/>
    </location>
</feature>
<dbReference type="PANTHER" id="PTHR13367:SF34">
    <property type="match status" value="1"/>
</dbReference>
<keyword evidence="6" id="KW-0788">Thiol protease</keyword>
<sequence length="920" mass="103060">GTGSNATTSKALDRGEIAENLRLCKDITEAVLGLETGHALKTTEICDVYSRPRVSPTLILQRINKENLKNTPMEWRERIADYGDDPAALENELRNPGHTNWTPLKYPDTLLLEVDSDMMVREVQESIAAKMRDPPSGKNAVMQLNMGEGKSAVIVPIVAAALADGSALARVVLGGLVGRRVFKNTLLLLRGLVALNILSFVFCQKQWKVDYGLDPDRKPATRLAVPCRAKDNPSACSEFSHPEVIITLTSLSYYYGSLTDDPLRLTFGHLLRTDQADMEYHVWCAEQVFPCFRYAKGTVDYFLAHIVFPKELKEFPHKLSASGWDIGEKKPRPTTGFSGTNDSRAFLPLTVDQLDDKGQQHTNALVLEYLLQDETSVVLMPKRKTAGQTDAETLLEMVNRLEPPARVILDVGAQILELDNLGVARRWLEMTDDDRENTQAVIFCDENDRLCVVDRRGRVESFQTYPFAGQTDVCLVFLDEAHTRGTDLKLPASYRAAVTLGAGLTKDRLVQACMRMRKLGKGQSVTFCVPDEIQQKIRSRSKETGGEIAVLDILVWAISETFTDLRRGIWLWANQGRRHQEHSILWKEAQESGTTELDTAYAARFLEEEAQTLESRYKPKPFVEVKTEENSGLTTRTSPDPITERLLELEGLDQDSATFHEERELSPEMEQEREIQRPPPATPETHSLHPDLLRFPLGIGHVTDQFQRSVQWILTSASGAGVIEMAVVISPFEAQQLLAEIKKSSFVSLHLYSPRPNMGFRPLDGLDLYTVPCRGASPRPALSLVTQLNLFAGQLYLKSMEEYRSTRRFLQLCDENENGEGGSKEQRDSDAPGVCDEALVQFLKVVMTKLRRDCESIDKTHVGRILDQGVLGPGDFGEAEIEVTSILTMTITDDSDNDDDGRRRWTTTTDDNDDDEQQGL</sequence>
<feature type="domain" description="DUF3645" evidence="9">
    <location>
        <begin position="214"/>
        <end position="249"/>
    </location>
</feature>
<reference evidence="10" key="1">
    <citation type="journal article" date="2020" name="Phytopathology">
        <title>Genome Sequence Resources of Colletotrichum truncatum, C. plurivorum, C. musicola, and C. sojae: Four Species Pathogenic to Soybean (Glycine max).</title>
        <authorList>
            <person name="Rogerio F."/>
            <person name="Boufleur T.R."/>
            <person name="Ciampi-Guillardi M."/>
            <person name="Sukno S.A."/>
            <person name="Thon M.R."/>
            <person name="Massola Junior N.S."/>
            <person name="Baroncelli R."/>
        </authorList>
    </citation>
    <scope>NUCLEOTIDE SEQUENCE</scope>
    <source>
        <strain evidence="10">LFN0074</strain>
    </source>
</reference>
<feature type="non-terminal residue" evidence="10">
    <location>
        <position position="1"/>
    </location>
</feature>
<evidence type="ECO:0000256" key="4">
    <source>
        <dbReference type="ARBA" id="ARBA00022786"/>
    </source>
</evidence>
<comment type="catalytic activity">
    <reaction evidence="1">
        <text>Thiol-dependent hydrolysis of ester, thioester, amide, peptide and isopeptide bonds formed by the C-terminal Gly of ubiquitin (a 76-residue protein attached to proteins as an intracellular targeting signal).</text>
        <dbReference type="EC" id="3.4.19.12"/>
    </reaction>
</comment>
<dbReference type="PANTHER" id="PTHR13367">
    <property type="entry name" value="UBIQUITIN THIOESTERASE"/>
    <property type="match status" value="1"/>
</dbReference>
<dbReference type="GO" id="GO:0006508">
    <property type="term" value="P:proteolysis"/>
    <property type="evidence" value="ECO:0007669"/>
    <property type="project" value="UniProtKB-KW"/>
</dbReference>
<name>A0A8H6IPK1_9PEZI</name>
<dbReference type="InterPro" id="IPR022099">
    <property type="entry name" value="DUF3638"/>
</dbReference>
<comment type="caution">
    <text evidence="10">The sequence shown here is derived from an EMBL/GenBank/DDBJ whole genome shotgun (WGS) entry which is preliminary data.</text>
</comment>
<evidence type="ECO:0000256" key="2">
    <source>
        <dbReference type="ARBA" id="ARBA00012759"/>
    </source>
</evidence>
<dbReference type="EMBL" id="WIGM01001783">
    <property type="protein sequence ID" value="KAF6789323.1"/>
    <property type="molecule type" value="Genomic_DNA"/>
</dbReference>
<evidence type="ECO:0000256" key="6">
    <source>
        <dbReference type="ARBA" id="ARBA00022807"/>
    </source>
</evidence>
<keyword evidence="11" id="KW-1185">Reference proteome</keyword>
<evidence type="ECO:0000259" key="8">
    <source>
        <dbReference type="Pfam" id="PF12340"/>
    </source>
</evidence>
<evidence type="ECO:0000256" key="3">
    <source>
        <dbReference type="ARBA" id="ARBA00022670"/>
    </source>
</evidence>
<dbReference type="Proteomes" id="UP000639643">
    <property type="component" value="Unassembled WGS sequence"/>
</dbReference>
<feature type="domain" description="DUF3638" evidence="8">
    <location>
        <begin position="98"/>
        <end position="202"/>
    </location>
</feature>
<organism evidence="10 11">
    <name type="scientific">Colletotrichum musicola</name>
    <dbReference type="NCBI Taxonomy" id="2175873"/>
    <lineage>
        <taxon>Eukaryota</taxon>
        <taxon>Fungi</taxon>
        <taxon>Dikarya</taxon>
        <taxon>Ascomycota</taxon>
        <taxon>Pezizomycotina</taxon>
        <taxon>Sordariomycetes</taxon>
        <taxon>Hypocreomycetidae</taxon>
        <taxon>Glomerellales</taxon>
        <taxon>Glomerellaceae</taxon>
        <taxon>Colletotrichum</taxon>
        <taxon>Colletotrichum orchidearum species complex</taxon>
    </lineage>
</organism>
<dbReference type="EC" id="3.4.19.12" evidence="2"/>
<protein>
    <recommendedName>
        <fullName evidence="2">ubiquitinyl hydrolase 1</fullName>
        <ecNumber evidence="2">3.4.19.12</ecNumber>
    </recommendedName>
</protein>
<dbReference type="Pfam" id="PF12359">
    <property type="entry name" value="DUF3645"/>
    <property type="match status" value="1"/>
</dbReference>
<evidence type="ECO:0000256" key="7">
    <source>
        <dbReference type="SAM" id="MobiDB-lite"/>
    </source>
</evidence>
<feature type="compositionally biased region" description="Basic and acidic residues" evidence="7">
    <location>
        <begin position="661"/>
        <end position="676"/>
    </location>
</feature>
<feature type="region of interest" description="Disordered" evidence="7">
    <location>
        <begin position="661"/>
        <end position="686"/>
    </location>
</feature>
<dbReference type="InterPro" id="IPR022105">
    <property type="entry name" value="DUF3645"/>
</dbReference>
<evidence type="ECO:0000256" key="1">
    <source>
        <dbReference type="ARBA" id="ARBA00000707"/>
    </source>
</evidence>
<dbReference type="Pfam" id="PF12340">
    <property type="entry name" value="DUF3638"/>
    <property type="match status" value="1"/>
</dbReference>
<dbReference type="AlphaFoldDB" id="A0A8H6IPK1"/>
<evidence type="ECO:0000256" key="5">
    <source>
        <dbReference type="ARBA" id="ARBA00022801"/>
    </source>
</evidence>
<keyword evidence="4" id="KW-0833">Ubl conjugation pathway</keyword>
<dbReference type="GO" id="GO:0004843">
    <property type="term" value="F:cysteine-type deubiquitinase activity"/>
    <property type="evidence" value="ECO:0007669"/>
    <property type="project" value="UniProtKB-EC"/>
</dbReference>
<gene>
    <name evidence="10" type="ORF">CMUS01_16344</name>
</gene>
<accession>A0A8H6IPK1</accession>
<dbReference type="OrthoDB" id="3182339at2759"/>
<proteinExistence type="predicted"/>
<dbReference type="InterPro" id="IPR051346">
    <property type="entry name" value="OTU_Deubiquitinase"/>
</dbReference>
<evidence type="ECO:0000313" key="11">
    <source>
        <dbReference type="Proteomes" id="UP000639643"/>
    </source>
</evidence>
<evidence type="ECO:0000313" key="10">
    <source>
        <dbReference type="EMBL" id="KAF6789323.1"/>
    </source>
</evidence>
<keyword evidence="3" id="KW-0645">Protease</keyword>
<keyword evidence="5" id="KW-0378">Hydrolase</keyword>
<evidence type="ECO:0000259" key="9">
    <source>
        <dbReference type="Pfam" id="PF12359"/>
    </source>
</evidence>